<evidence type="ECO:0000256" key="4">
    <source>
        <dbReference type="ARBA" id="ARBA00023315"/>
    </source>
</evidence>
<protein>
    <recommendedName>
        <fullName evidence="5">Acetyltransferase</fullName>
        <ecNumber evidence="5">2.3.1.-</ecNumber>
    </recommendedName>
</protein>
<feature type="domain" description="Maltose/galactoside acetyltransferase" evidence="6">
    <location>
        <begin position="6"/>
        <end position="60"/>
    </location>
</feature>
<keyword evidence="4 5" id="KW-0012">Acyltransferase</keyword>
<dbReference type="SUPFAM" id="SSF51161">
    <property type="entry name" value="Trimeric LpxA-like enzymes"/>
    <property type="match status" value="1"/>
</dbReference>
<dbReference type="SMART" id="SM01266">
    <property type="entry name" value="Mac"/>
    <property type="match status" value="1"/>
</dbReference>
<evidence type="ECO:0000256" key="2">
    <source>
        <dbReference type="ARBA" id="ARBA00022679"/>
    </source>
</evidence>
<dbReference type="EMBL" id="MPTC01000040">
    <property type="protein sequence ID" value="OMD35428.1"/>
    <property type="molecule type" value="Genomic_DNA"/>
</dbReference>
<dbReference type="EC" id="2.3.1.-" evidence="5"/>
<dbReference type="GO" id="GO:0008870">
    <property type="term" value="F:galactoside O-acetyltransferase activity"/>
    <property type="evidence" value="ECO:0007669"/>
    <property type="project" value="TreeGrafter"/>
</dbReference>
<dbReference type="Pfam" id="PF00132">
    <property type="entry name" value="Hexapep"/>
    <property type="match status" value="1"/>
</dbReference>
<gene>
    <name evidence="7" type="primary">lacA</name>
    <name evidence="7" type="ORF">BSK52_27150</name>
</gene>
<dbReference type="OrthoDB" id="9812571at2"/>
<dbReference type="AlphaFoldDB" id="A0A1R0XK42"/>
<dbReference type="Pfam" id="PF12464">
    <property type="entry name" value="Mac"/>
    <property type="match status" value="1"/>
</dbReference>
<name>A0A1R0XK42_9BACL</name>
<dbReference type="FunFam" id="2.160.10.10:FF:000008">
    <property type="entry name" value="Maltose O-acetyltransferase"/>
    <property type="match status" value="1"/>
</dbReference>
<proteinExistence type="inferred from homology"/>
<organism evidence="7 8">
    <name type="scientific">Paenibacillus odorifer</name>
    <dbReference type="NCBI Taxonomy" id="189426"/>
    <lineage>
        <taxon>Bacteria</taxon>
        <taxon>Bacillati</taxon>
        <taxon>Bacillota</taxon>
        <taxon>Bacilli</taxon>
        <taxon>Bacillales</taxon>
        <taxon>Paenibacillaceae</taxon>
        <taxon>Paenibacillus</taxon>
    </lineage>
</organism>
<evidence type="ECO:0000313" key="7">
    <source>
        <dbReference type="EMBL" id="OMD35428.1"/>
    </source>
</evidence>
<dbReference type="InterPro" id="IPR024688">
    <property type="entry name" value="Mac_dom"/>
</dbReference>
<dbReference type="Proteomes" id="UP000187439">
    <property type="component" value="Unassembled WGS sequence"/>
</dbReference>
<accession>A0A1R0XK42</accession>
<reference evidence="7 8" key="1">
    <citation type="submission" date="2016-10" db="EMBL/GenBank/DDBJ databases">
        <title>Paenibacillus species isolates.</title>
        <authorList>
            <person name="Beno S.M."/>
        </authorList>
    </citation>
    <scope>NUCLEOTIDE SEQUENCE [LARGE SCALE GENOMIC DNA]</scope>
    <source>
        <strain evidence="7 8">FSL H7-0710</strain>
    </source>
</reference>
<evidence type="ECO:0000256" key="1">
    <source>
        <dbReference type="ARBA" id="ARBA00007274"/>
    </source>
</evidence>
<comment type="caution">
    <text evidence="7">The sequence shown here is derived from an EMBL/GenBank/DDBJ whole genome shotgun (WGS) entry which is preliminary data.</text>
</comment>
<dbReference type="Gene3D" id="2.160.10.10">
    <property type="entry name" value="Hexapeptide repeat proteins"/>
    <property type="match status" value="1"/>
</dbReference>
<keyword evidence="2 5" id="KW-0808">Transferase</keyword>
<dbReference type="InterPro" id="IPR011004">
    <property type="entry name" value="Trimer_LpxA-like_sf"/>
</dbReference>
<evidence type="ECO:0000313" key="8">
    <source>
        <dbReference type="Proteomes" id="UP000187439"/>
    </source>
</evidence>
<dbReference type="PROSITE" id="PS00101">
    <property type="entry name" value="HEXAPEP_TRANSFERASES"/>
    <property type="match status" value="1"/>
</dbReference>
<evidence type="ECO:0000259" key="6">
    <source>
        <dbReference type="SMART" id="SM01266"/>
    </source>
</evidence>
<dbReference type="InterPro" id="IPR039369">
    <property type="entry name" value="LacA-like"/>
</dbReference>
<evidence type="ECO:0000256" key="3">
    <source>
        <dbReference type="ARBA" id="ARBA00022737"/>
    </source>
</evidence>
<dbReference type="InterPro" id="IPR001451">
    <property type="entry name" value="Hexapep"/>
</dbReference>
<dbReference type="PANTHER" id="PTHR43017:SF1">
    <property type="entry name" value="ACETYLTRANSFERASE YJL218W-RELATED"/>
    <property type="match status" value="1"/>
</dbReference>
<dbReference type="PANTHER" id="PTHR43017">
    <property type="entry name" value="GALACTOSIDE O-ACETYLTRANSFERASE"/>
    <property type="match status" value="1"/>
</dbReference>
<sequence length="200" mass="22254">MMLTIREKMKKGMLYTDMGEGLVEERMRCKELVYDYNLTRPSEETKRHEILKQLLGSVGKEPWIETPVHLAYGSNTHIGDHFYANFNLVVVDDIDVHIGNNVMFAPNVTISATGHPVDPELRKTAAQFSIPVRIEDGVWIGAGVIILPGVTIGANSVIGAGSVVTKDVPANVVAVGNPCRVLREISERDKEYYYKDLKVE</sequence>
<dbReference type="InterPro" id="IPR018357">
    <property type="entry name" value="Hexapep_transf_CS"/>
</dbReference>
<comment type="similarity">
    <text evidence="1 5">Belongs to the transferase hexapeptide repeat family.</text>
</comment>
<keyword evidence="3" id="KW-0677">Repeat</keyword>
<evidence type="ECO:0000256" key="5">
    <source>
        <dbReference type="RuleBase" id="RU367021"/>
    </source>
</evidence>
<dbReference type="CDD" id="cd03357">
    <property type="entry name" value="LbH_MAT_GAT"/>
    <property type="match status" value="1"/>
</dbReference>
<dbReference type="RefSeq" id="WP_076121424.1">
    <property type="nucleotide sequence ID" value="NZ_MPTC01000040.1"/>
</dbReference>